<organism evidence="3 4">
    <name type="scientific">Pedococcus ginsenosidimutans</name>
    <dbReference type="NCBI Taxonomy" id="490570"/>
    <lineage>
        <taxon>Bacteria</taxon>
        <taxon>Bacillati</taxon>
        <taxon>Actinomycetota</taxon>
        <taxon>Actinomycetes</taxon>
        <taxon>Micrococcales</taxon>
        <taxon>Intrasporangiaceae</taxon>
        <taxon>Pedococcus</taxon>
    </lineage>
</organism>
<feature type="region of interest" description="Disordered" evidence="1">
    <location>
        <begin position="1"/>
        <end position="21"/>
    </location>
</feature>
<proteinExistence type="predicted"/>
<dbReference type="EMBL" id="BAABLO010000004">
    <property type="protein sequence ID" value="GAA4715323.1"/>
    <property type="molecule type" value="Genomic_DNA"/>
</dbReference>
<reference evidence="4" key="1">
    <citation type="journal article" date="2019" name="Int. J. Syst. Evol. Microbiol.">
        <title>The Global Catalogue of Microorganisms (GCM) 10K type strain sequencing project: providing services to taxonomists for standard genome sequencing and annotation.</title>
        <authorList>
            <consortium name="The Broad Institute Genomics Platform"/>
            <consortium name="The Broad Institute Genome Sequencing Center for Infectious Disease"/>
            <person name="Wu L."/>
            <person name="Ma J."/>
        </authorList>
    </citation>
    <scope>NUCLEOTIDE SEQUENCE [LARGE SCALE GENOMIC DNA]</scope>
    <source>
        <strain evidence="4">JCM 18961</strain>
    </source>
</reference>
<dbReference type="Pfam" id="PF00903">
    <property type="entry name" value="Glyoxalase"/>
    <property type="match status" value="1"/>
</dbReference>
<keyword evidence="4" id="KW-1185">Reference proteome</keyword>
<name>A0ABP8XW95_9MICO</name>
<dbReference type="InterPro" id="IPR029068">
    <property type="entry name" value="Glyas_Bleomycin-R_OHBP_Dase"/>
</dbReference>
<dbReference type="Proteomes" id="UP001500556">
    <property type="component" value="Unassembled WGS sequence"/>
</dbReference>
<dbReference type="PROSITE" id="PS51819">
    <property type="entry name" value="VOC"/>
    <property type="match status" value="1"/>
</dbReference>
<evidence type="ECO:0000313" key="4">
    <source>
        <dbReference type="Proteomes" id="UP001500556"/>
    </source>
</evidence>
<feature type="domain" description="VOC" evidence="2">
    <location>
        <begin position="17"/>
        <end position="136"/>
    </location>
</feature>
<evidence type="ECO:0000256" key="1">
    <source>
        <dbReference type="SAM" id="MobiDB-lite"/>
    </source>
</evidence>
<dbReference type="InterPro" id="IPR004360">
    <property type="entry name" value="Glyas_Fos-R_dOase_dom"/>
</dbReference>
<evidence type="ECO:0000313" key="3">
    <source>
        <dbReference type="EMBL" id="GAA4715323.1"/>
    </source>
</evidence>
<dbReference type="InterPro" id="IPR037523">
    <property type="entry name" value="VOC_core"/>
</dbReference>
<feature type="compositionally biased region" description="Polar residues" evidence="1">
    <location>
        <begin position="1"/>
        <end position="14"/>
    </location>
</feature>
<dbReference type="Gene3D" id="3.10.180.10">
    <property type="entry name" value="2,3-Dihydroxybiphenyl 1,2-Dioxygenase, domain 1"/>
    <property type="match status" value="1"/>
</dbReference>
<comment type="caution">
    <text evidence="3">The sequence shown here is derived from an EMBL/GenBank/DDBJ whole genome shotgun (WGS) entry which is preliminary data.</text>
</comment>
<protein>
    <recommendedName>
        <fullName evidence="2">VOC domain-containing protein</fullName>
    </recommendedName>
</protein>
<dbReference type="CDD" id="cd06587">
    <property type="entry name" value="VOC"/>
    <property type="match status" value="1"/>
</dbReference>
<gene>
    <name evidence="3" type="ORF">GCM10025782_09890</name>
</gene>
<accession>A0ABP8XW95</accession>
<evidence type="ECO:0000259" key="2">
    <source>
        <dbReference type="PROSITE" id="PS51819"/>
    </source>
</evidence>
<dbReference type="SUPFAM" id="SSF54593">
    <property type="entry name" value="Glyoxalase/Bleomycin resistance protein/Dihydroxybiphenyl dioxygenase"/>
    <property type="match status" value="1"/>
</dbReference>
<sequence>MPDQNASTSTTSPLRGSEAFSGFSVPDTGAARRFYEQVLGLEVSEANGILTLHLGGGHRAIAYPKPGHVPAGFTVLNFPVADIDSAVAELSARGVSFERYEGTPMETDEHGVFRGGGPLIAWFTDPAGNVFSVIQD</sequence>
<dbReference type="RefSeq" id="WP_345501574.1">
    <property type="nucleotide sequence ID" value="NZ_BAABLO010000004.1"/>
</dbReference>